<keyword evidence="10 13" id="KW-0496">Mitochondrion</keyword>
<dbReference type="Pfam" id="PF02939">
    <property type="entry name" value="UcrQ"/>
    <property type="match status" value="1"/>
</dbReference>
<dbReference type="GO" id="GO:0006122">
    <property type="term" value="P:mitochondrial electron transport, ubiquinol to cytochrome c"/>
    <property type="evidence" value="ECO:0007669"/>
    <property type="project" value="UniProtKB-UniRule"/>
</dbReference>
<comment type="function">
    <text evidence="13">Component of the ubiquinol-cytochrome c oxidoreductase, a multisubunit transmembrane complex that is part of the mitochondrial electron transport chain which drives oxidative phosphorylation. The complex plays an important role in the uptake of multiple carbon sources present in different host niches.</text>
</comment>
<evidence type="ECO:0000256" key="7">
    <source>
        <dbReference type="ARBA" id="ARBA00022792"/>
    </source>
</evidence>
<sequence length="150" mass="17471">MRNSKLRFISFTEHLHVGILRKLRRGIGSRHLTPRSNVTPSWDEDDQVSLFPIYCLLRRSTSEKASTMGMKWGNMATNVRGLVMYSLSPYEQKAFAGAFSKGVPNMFRRFRGQVLRVVPPFIGGYLIYSWAQEEHERLMRKDPKEFLNDE</sequence>
<evidence type="ECO:0000256" key="10">
    <source>
        <dbReference type="ARBA" id="ARBA00023128"/>
    </source>
</evidence>
<evidence type="ECO:0000256" key="9">
    <source>
        <dbReference type="ARBA" id="ARBA00022989"/>
    </source>
</evidence>
<protein>
    <recommendedName>
        <fullName evidence="3 13">Cytochrome b-c1 complex subunit 8</fullName>
    </recommendedName>
    <alternativeName>
        <fullName evidence="13">Complex III subunit 8</fullName>
    </alternativeName>
</protein>
<evidence type="ECO:0000313" key="14">
    <source>
        <dbReference type="EMBL" id="GFS05978.1"/>
    </source>
</evidence>
<keyword evidence="4 13" id="KW-0813">Transport</keyword>
<dbReference type="EMBL" id="BMAT01002394">
    <property type="protein sequence ID" value="GFS05978.1"/>
    <property type="molecule type" value="Genomic_DNA"/>
</dbReference>
<proteinExistence type="inferred from homology"/>
<evidence type="ECO:0000256" key="3">
    <source>
        <dbReference type="ARBA" id="ARBA00016324"/>
    </source>
</evidence>
<reference evidence="14 15" key="1">
    <citation type="journal article" date="2021" name="Elife">
        <title>Chloroplast acquisition without the gene transfer in kleptoplastic sea slugs, Plakobranchus ocellatus.</title>
        <authorList>
            <person name="Maeda T."/>
            <person name="Takahashi S."/>
            <person name="Yoshida T."/>
            <person name="Shimamura S."/>
            <person name="Takaki Y."/>
            <person name="Nagai Y."/>
            <person name="Toyoda A."/>
            <person name="Suzuki Y."/>
            <person name="Arimoto A."/>
            <person name="Ishii H."/>
            <person name="Satoh N."/>
            <person name="Nishiyama T."/>
            <person name="Hasebe M."/>
            <person name="Maruyama T."/>
            <person name="Minagawa J."/>
            <person name="Obokata J."/>
            <person name="Shigenobu S."/>
        </authorList>
    </citation>
    <scope>NUCLEOTIDE SEQUENCE [LARGE SCALE GENOMIC DNA]</scope>
</reference>
<keyword evidence="8 13" id="KW-0249">Electron transport</keyword>
<comment type="caution">
    <text evidence="14">The sequence shown here is derived from an EMBL/GenBank/DDBJ whole genome shotgun (WGS) entry which is preliminary data.</text>
</comment>
<dbReference type="GO" id="GO:0005743">
    <property type="term" value="C:mitochondrial inner membrane"/>
    <property type="evidence" value="ECO:0007669"/>
    <property type="project" value="UniProtKB-SubCell"/>
</dbReference>
<dbReference type="Gene3D" id="1.20.5.210">
    <property type="entry name" value="Cytochrome b-c1 complex subunit 8"/>
    <property type="match status" value="1"/>
</dbReference>
<comment type="subcellular location">
    <subcellularLocation>
        <location evidence="1 13">Mitochondrion inner membrane</location>
        <topology evidence="1 13">Single-pass membrane protein</topology>
    </subcellularLocation>
</comment>
<evidence type="ECO:0000313" key="15">
    <source>
        <dbReference type="Proteomes" id="UP000762676"/>
    </source>
</evidence>
<dbReference type="InterPro" id="IPR004205">
    <property type="entry name" value="Cyt_bc1_su8"/>
</dbReference>
<keyword evidence="6" id="KW-0812">Transmembrane</keyword>
<evidence type="ECO:0000256" key="5">
    <source>
        <dbReference type="ARBA" id="ARBA00022660"/>
    </source>
</evidence>
<evidence type="ECO:0000256" key="6">
    <source>
        <dbReference type="ARBA" id="ARBA00022692"/>
    </source>
</evidence>
<evidence type="ECO:0000256" key="12">
    <source>
        <dbReference type="ARBA" id="ARBA00047105"/>
    </source>
</evidence>
<comment type="subunit">
    <text evidence="12 13">Component of the ubiquinol-cytochrome c oxidoreductase (cytochrome b-c1 complex, complex III, CIII), a multisubunit enzyme composed of 11 subunits. The complex is composed of 3 respiratory subunits cytochrome b, cytochrome c1 and Rieske protein UQCRFS1, 2 core protein subunits UQCRC1/QCR1 and UQCRC2/QCR2, and 6 low-molecular weight protein subunits UQCRH/QCR6, UQCRB/QCR7, UQCRQ/QCR8, UQCR10/QCR9, UQCR11/QCR10 and subunit 9, the cleavage product of Rieske protein UQCRFS1. The complex exists as an obligatory dimer and forms supercomplexes (SCs) in the inner mitochondrial membrane with NADH-ubiquinone oxidoreductase (complex I, CI) and cytochrome c oxidase (complex IV, CIV), resulting in different assemblies (supercomplex SCI(1)III(2)IV(1) and megacomplex MCI(2)III(2)IV(2)). Interacts with UQCC6.</text>
</comment>
<name>A0AAV4I8U9_9GAST</name>
<evidence type="ECO:0000256" key="1">
    <source>
        <dbReference type="ARBA" id="ARBA00004434"/>
    </source>
</evidence>
<dbReference type="Proteomes" id="UP000762676">
    <property type="component" value="Unassembled WGS sequence"/>
</dbReference>
<evidence type="ECO:0000256" key="13">
    <source>
        <dbReference type="RuleBase" id="RU368118"/>
    </source>
</evidence>
<dbReference type="SUPFAM" id="SSF81508">
    <property type="entry name" value="Ubiquinone-binding protein QP-C of cytochrome bc1 complex (Ubiquinol-cytochrome c reductase)"/>
    <property type="match status" value="1"/>
</dbReference>
<evidence type="ECO:0000256" key="4">
    <source>
        <dbReference type="ARBA" id="ARBA00022448"/>
    </source>
</evidence>
<keyword evidence="9" id="KW-1133">Transmembrane helix</keyword>
<dbReference type="InterPro" id="IPR036642">
    <property type="entry name" value="Cyt_bc1_su8_sf"/>
</dbReference>
<dbReference type="PANTHER" id="PTHR12119">
    <property type="entry name" value="UBIQUINOL-CYTOCHROME C REDUCTASE COMPLEX UBIQUINONE-BINDING PROTEIN QP-C"/>
    <property type="match status" value="1"/>
</dbReference>
<keyword evidence="5 13" id="KW-0679">Respiratory chain</keyword>
<evidence type="ECO:0000256" key="2">
    <source>
        <dbReference type="ARBA" id="ARBA00007668"/>
    </source>
</evidence>
<gene>
    <name evidence="14" type="ORF">ElyMa_001213100</name>
</gene>
<dbReference type="PANTHER" id="PTHR12119:SF2">
    <property type="entry name" value="CYTOCHROME B-C1 COMPLEX SUBUNIT 8"/>
    <property type="match status" value="1"/>
</dbReference>
<evidence type="ECO:0000256" key="8">
    <source>
        <dbReference type="ARBA" id="ARBA00022982"/>
    </source>
</evidence>
<keyword evidence="11" id="KW-0472">Membrane</keyword>
<dbReference type="AlphaFoldDB" id="A0AAV4I8U9"/>
<keyword evidence="7 13" id="KW-0999">Mitochondrion inner membrane</keyword>
<comment type="similarity">
    <text evidence="2 13">Belongs to the UQCRQ/QCR8 family.</text>
</comment>
<accession>A0AAV4I8U9</accession>
<evidence type="ECO:0000256" key="11">
    <source>
        <dbReference type="ARBA" id="ARBA00023136"/>
    </source>
</evidence>
<keyword evidence="15" id="KW-1185">Reference proteome</keyword>
<dbReference type="FunFam" id="1.20.5.210:FF:000001">
    <property type="entry name" value="Cytochrome b-c1 complex subunit 8"/>
    <property type="match status" value="1"/>
</dbReference>
<dbReference type="GO" id="GO:0045275">
    <property type="term" value="C:respiratory chain complex III"/>
    <property type="evidence" value="ECO:0007669"/>
    <property type="project" value="UniProtKB-UniRule"/>
</dbReference>
<organism evidence="14 15">
    <name type="scientific">Elysia marginata</name>
    <dbReference type="NCBI Taxonomy" id="1093978"/>
    <lineage>
        <taxon>Eukaryota</taxon>
        <taxon>Metazoa</taxon>
        <taxon>Spiralia</taxon>
        <taxon>Lophotrochozoa</taxon>
        <taxon>Mollusca</taxon>
        <taxon>Gastropoda</taxon>
        <taxon>Heterobranchia</taxon>
        <taxon>Euthyneura</taxon>
        <taxon>Panpulmonata</taxon>
        <taxon>Sacoglossa</taxon>
        <taxon>Placobranchoidea</taxon>
        <taxon>Plakobranchidae</taxon>
        <taxon>Elysia</taxon>
    </lineage>
</organism>